<evidence type="ECO:0008006" key="3">
    <source>
        <dbReference type="Google" id="ProtNLM"/>
    </source>
</evidence>
<evidence type="ECO:0000313" key="2">
    <source>
        <dbReference type="Proteomes" id="UP001597391"/>
    </source>
</evidence>
<sequence>MNKGSDWPNTGREEYTMQHDYPTYIDNAISWATQRLGATDYTTLCLAFVEDAYERANSVEIFAGDFAAESGDIYSEHMRDGVPEIGSFVFYDCDGVIEGKERNWGHVALAMSNGDVIHAWDKVRVDNYLDIENLVGGPGWARPTYRGWVPKERIFLGARPRDWDL</sequence>
<name>A0ABW5XJC0_9MICO</name>
<dbReference type="RefSeq" id="WP_377466886.1">
    <property type="nucleotide sequence ID" value="NZ_JBHUOP010000004.1"/>
</dbReference>
<proteinExistence type="predicted"/>
<dbReference type="Proteomes" id="UP001597391">
    <property type="component" value="Unassembled WGS sequence"/>
</dbReference>
<protein>
    <recommendedName>
        <fullName evidence="3">CHAP domain-containing protein</fullName>
    </recommendedName>
</protein>
<reference evidence="2" key="1">
    <citation type="journal article" date="2019" name="Int. J. Syst. Evol. Microbiol.">
        <title>The Global Catalogue of Microorganisms (GCM) 10K type strain sequencing project: providing services to taxonomists for standard genome sequencing and annotation.</title>
        <authorList>
            <consortium name="The Broad Institute Genomics Platform"/>
            <consortium name="The Broad Institute Genome Sequencing Center for Infectious Disease"/>
            <person name="Wu L."/>
            <person name="Ma J."/>
        </authorList>
    </citation>
    <scope>NUCLEOTIDE SEQUENCE [LARGE SCALE GENOMIC DNA]</scope>
    <source>
        <strain evidence="2">KCTC 33576</strain>
    </source>
</reference>
<dbReference type="EMBL" id="JBHUOP010000004">
    <property type="protein sequence ID" value="MFD2840958.1"/>
    <property type="molecule type" value="Genomic_DNA"/>
</dbReference>
<keyword evidence="2" id="KW-1185">Reference proteome</keyword>
<organism evidence="1 2">
    <name type="scientific">Populibacterium corticicola</name>
    <dbReference type="NCBI Taxonomy" id="1812826"/>
    <lineage>
        <taxon>Bacteria</taxon>
        <taxon>Bacillati</taxon>
        <taxon>Actinomycetota</taxon>
        <taxon>Actinomycetes</taxon>
        <taxon>Micrococcales</taxon>
        <taxon>Jonesiaceae</taxon>
        <taxon>Populibacterium</taxon>
    </lineage>
</organism>
<evidence type="ECO:0000313" key="1">
    <source>
        <dbReference type="EMBL" id="MFD2840958.1"/>
    </source>
</evidence>
<accession>A0ABW5XJC0</accession>
<gene>
    <name evidence="1" type="ORF">ACFSYH_10290</name>
</gene>
<comment type="caution">
    <text evidence="1">The sequence shown here is derived from an EMBL/GenBank/DDBJ whole genome shotgun (WGS) entry which is preliminary data.</text>
</comment>